<feature type="transmembrane region" description="Helical" evidence="11">
    <location>
        <begin position="652"/>
        <end position="677"/>
    </location>
</feature>
<dbReference type="SUPFAM" id="SSF48371">
    <property type="entry name" value="ARM repeat"/>
    <property type="match status" value="1"/>
</dbReference>
<organism evidence="12 13">
    <name type="scientific">Negadavirga shengliensis</name>
    <dbReference type="NCBI Taxonomy" id="1389218"/>
    <lineage>
        <taxon>Bacteria</taxon>
        <taxon>Pseudomonadati</taxon>
        <taxon>Bacteroidota</taxon>
        <taxon>Cytophagia</taxon>
        <taxon>Cytophagales</taxon>
        <taxon>Cyclobacteriaceae</taxon>
        <taxon>Negadavirga</taxon>
    </lineage>
</organism>
<dbReference type="InterPro" id="IPR016024">
    <property type="entry name" value="ARM-type_fold"/>
</dbReference>
<keyword evidence="9 11" id="KW-0472">Membrane</keyword>
<keyword evidence="4" id="KW-1003">Cell membrane</keyword>
<feature type="transmembrane region" description="Helical" evidence="11">
    <location>
        <begin position="607"/>
        <end position="632"/>
    </location>
</feature>
<accession>A0ABV9SYR2</accession>
<keyword evidence="3" id="KW-0813">Transport</keyword>
<evidence type="ECO:0000256" key="10">
    <source>
        <dbReference type="ARBA" id="ARBA00023201"/>
    </source>
</evidence>
<evidence type="ECO:0000313" key="13">
    <source>
        <dbReference type="Proteomes" id="UP001595818"/>
    </source>
</evidence>
<keyword evidence="5 11" id="KW-0812">Transmembrane</keyword>
<feature type="transmembrane region" description="Helical" evidence="11">
    <location>
        <begin position="377"/>
        <end position="394"/>
    </location>
</feature>
<evidence type="ECO:0000256" key="7">
    <source>
        <dbReference type="ARBA" id="ARBA00023053"/>
    </source>
</evidence>
<dbReference type="PANTHER" id="PTHR42985:SF40">
    <property type="entry name" value="LD47995P-RELATED"/>
    <property type="match status" value="1"/>
</dbReference>
<evidence type="ECO:0000256" key="8">
    <source>
        <dbReference type="ARBA" id="ARBA00023065"/>
    </source>
</evidence>
<dbReference type="InterPro" id="IPR001734">
    <property type="entry name" value="Na/solute_symporter"/>
</dbReference>
<reference evidence="13" key="1">
    <citation type="journal article" date="2019" name="Int. J. Syst. Evol. Microbiol.">
        <title>The Global Catalogue of Microorganisms (GCM) 10K type strain sequencing project: providing services to taxonomists for standard genome sequencing and annotation.</title>
        <authorList>
            <consortium name="The Broad Institute Genomics Platform"/>
            <consortium name="The Broad Institute Genome Sequencing Center for Infectious Disease"/>
            <person name="Wu L."/>
            <person name="Ma J."/>
        </authorList>
    </citation>
    <scope>NUCLEOTIDE SEQUENCE [LARGE SCALE GENOMIC DNA]</scope>
    <source>
        <strain evidence="13">CGMCC 4.7466</strain>
    </source>
</reference>
<evidence type="ECO:0000256" key="2">
    <source>
        <dbReference type="ARBA" id="ARBA00006434"/>
    </source>
</evidence>
<dbReference type="Proteomes" id="UP001595818">
    <property type="component" value="Unassembled WGS sequence"/>
</dbReference>
<dbReference type="InterPro" id="IPR051163">
    <property type="entry name" value="Sodium:Solute_Symporter_SSF"/>
</dbReference>
<name>A0ABV9SYR2_9BACT</name>
<evidence type="ECO:0000256" key="9">
    <source>
        <dbReference type="ARBA" id="ARBA00023136"/>
    </source>
</evidence>
<comment type="subcellular location">
    <subcellularLocation>
        <location evidence="1">Cell membrane</location>
        <topology evidence="1">Multi-pass membrane protein</topology>
    </subcellularLocation>
</comment>
<keyword evidence="10" id="KW-0739">Sodium transport</keyword>
<feature type="transmembrane region" description="Helical" evidence="11">
    <location>
        <begin position="406"/>
        <end position="426"/>
    </location>
</feature>
<dbReference type="EMBL" id="JBHSJJ010000003">
    <property type="protein sequence ID" value="MFC4871498.1"/>
    <property type="molecule type" value="Genomic_DNA"/>
</dbReference>
<comment type="caution">
    <text evidence="12">The sequence shown here is derived from an EMBL/GenBank/DDBJ whole genome shotgun (WGS) entry which is preliminary data.</text>
</comment>
<feature type="transmembrane region" description="Helical" evidence="11">
    <location>
        <begin position="566"/>
        <end position="586"/>
    </location>
</feature>
<feature type="transmembrane region" description="Helical" evidence="11">
    <location>
        <begin position="491"/>
        <end position="510"/>
    </location>
</feature>
<feature type="transmembrane region" description="Helical" evidence="11">
    <location>
        <begin position="771"/>
        <end position="792"/>
    </location>
</feature>
<evidence type="ECO:0000256" key="4">
    <source>
        <dbReference type="ARBA" id="ARBA00022475"/>
    </source>
</evidence>
<evidence type="ECO:0000256" key="1">
    <source>
        <dbReference type="ARBA" id="ARBA00004651"/>
    </source>
</evidence>
<gene>
    <name evidence="12" type="ORF">ACFPFU_07355</name>
</gene>
<evidence type="ECO:0000256" key="6">
    <source>
        <dbReference type="ARBA" id="ARBA00022989"/>
    </source>
</evidence>
<keyword evidence="8" id="KW-0406">Ion transport</keyword>
<evidence type="ECO:0000256" key="3">
    <source>
        <dbReference type="ARBA" id="ARBA00022448"/>
    </source>
</evidence>
<feature type="transmembrane region" description="Helical" evidence="11">
    <location>
        <begin position="739"/>
        <end position="764"/>
    </location>
</feature>
<feature type="transmembrane region" description="Helical" evidence="11">
    <location>
        <begin position="447"/>
        <end position="471"/>
    </location>
</feature>
<dbReference type="Gene3D" id="1.20.1730.10">
    <property type="entry name" value="Sodium/glucose cotransporter"/>
    <property type="match status" value="1"/>
</dbReference>
<proteinExistence type="inferred from homology"/>
<dbReference type="InterPro" id="IPR011989">
    <property type="entry name" value="ARM-like"/>
</dbReference>
<evidence type="ECO:0000256" key="5">
    <source>
        <dbReference type="ARBA" id="ARBA00022692"/>
    </source>
</evidence>
<dbReference type="Gene3D" id="1.25.10.10">
    <property type="entry name" value="Leucine-rich Repeat Variant"/>
    <property type="match status" value="1"/>
</dbReference>
<dbReference type="PANTHER" id="PTHR42985">
    <property type="entry name" value="SODIUM-COUPLED MONOCARBOXYLATE TRANSPORTER"/>
    <property type="match status" value="1"/>
</dbReference>
<evidence type="ECO:0000256" key="11">
    <source>
        <dbReference type="SAM" id="Phobius"/>
    </source>
</evidence>
<evidence type="ECO:0000313" key="12">
    <source>
        <dbReference type="EMBL" id="MFC4871498.1"/>
    </source>
</evidence>
<keyword evidence="6 11" id="KW-1133">Transmembrane helix</keyword>
<keyword evidence="13" id="KW-1185">Reference proteome</keyword>
<dbReference type="RefSeq" id="WP_377063017.1">
    <property type="nucleotide sequence ID" value="NZ_JBHSJJ010000003.1"/>
</dbReference>
<feature type="transmembrane region" description="Helical" evidence="11">
    <location>
        <begin position="335"/>
        <end position="357"/>
    </location>
</feature>
<protein>
    <submittedName>
        <fullName evidence="12">Sodium:solute symporter</fullName>
    </submittedName>
</protein>
<dbReference type="PROSITE" id="PS50283">
    <property type="entry name" value="NA_SOLUT_SYMP_3"/>
    <property type="match status" value="1"/>
</dbReference>
<feature type="transmembrane region" description="Helical" evidence="11">
    <location>
        <begin position="714"/>
        <end position="733"/>
    </location>
</feature>
<dbReference type="InterPro" id="IPR038377">
    <property type="entry name" value="Na/Glc_symporter_sf"/>
</dbReference>
<feature type="transmembrane region" description="Helical" evidence="11">
    <location>
        <begin position="798"/>
        <end position="817"/>
    </location>
</feature>
<comment type="similarity">
    <text evidence="2">Belongs to the sodium:solute symporter (SSF) (TC 2.A.21) family.</text>
</comment>
<keyword evidence="7" id="KW-0915">Sodium</keyword>
<dbReference type="Pfam" id="PF00474">
    <property type="entry name" value="SSF"/>
    <property type="match status" value="1"/>
</dbReference>
<dbReference type="CDD" id="cd10326">
    <property type="entry name" value="SLC5sbd_NIS-like"/>
    <property type="match status" value="1"/>
</dbReference>
<sequence length="841" mass="93208">MLIPRPACLLVFFGFTSLVLWGCQENTSPVSATIREEAYKTLDKVLEHQEEWVKVHAAEYKIWSGYTGEVFDIYLKEAEKFGNKPPYRIGIWRVLAQSARDDSTRQEYLEKIITAFKDPDGQDRVHAAETLAKLGVPIADLAPDQVSSILEGERNSLYIYTLWASLNGAGNGERNWNPLFEYIQTETQDKLTLMQAAYALRHHGHIGTDDWTVLASLALNEPGDSMAKVYLLSAAYILADGENVNSEFLKEIRRVLLELQNAQSKGERMEMALALGEKGNMEDFPILLSLLRGDDPIVVPQESRSGAIFSPADADVRATAAYAILRMEKNRTHRLAYWDWVVVILYLVGMMVVGYAFSKKNRNEKDYLLGGGKMNPIAVGLSLFATLLSSLSYLSYPGEMIKYGPVVFSGVLAFPMIHYVVGWFLIPKFMKLKVTSAYELLEINLGLSIRMLAIFFFLSLRFLWMGTIIFITVNTAVISIFGFEGSDSNVFLISFVLIGVTIIYTTMGGLKAVVFTDVIQSVVLLGGALLTIIVVSVYYGSFSAWLPSGWLSHWGELRWGIVATERLSIGNALLMTFIWYVASSGSDQMSIQRFLATENLRSARKTFGVSLITSFVAQSLLGLVGLAVMAYFMSNPQFLAPNESVATHADVLFPRFILVGLPIGISGLVAAGILAAAMSSLSSGLNATSSVISEDLMKRFKKRPHRQTNELKRIRLLSLLVGLFTLILSLFISKVEGNLYDVIVKVVNLFVSPLFVLFFMALFIPFATARGVFIGGVGSIVMAVAVAFFKYMGIEVLFIMPAALLAGIILGMVASYVDVQLLGNRETVSNRIHKIWEDENH</sequence>
<feature type="transmembrane region" description="Helical" evidence="11">
    <location>
        <begin position="522"/>
        <end position="546"/>
    </location>
</feature>